<protein>
    <recommendedName>
        <fullName evidence="5">Peptidase C1A papain C-terminal domain-containing protein</fullName>
    </recommendedName>
</protein>
<dbReference type="Proteomes" id="UP000828390">
    <property type="component" value="Unassembled WGS sequence"/>
</dbReference>
<accession>A0A9D4FIW7</accession>
<keyword evidence="7" id="KW-1185">Reference proteome</keyword>
<dbReference type="InterPro" id="IPR013128">
    <property type="entry name" value="Peptidase_C1A"/>
</dbReference>
<dbReference type="Pfam" id="PF00112">
    <property type="entry name" value="Peptidase_C1"/>
    <property type="match status" value="1"/>
</dbReference>
<dbReference type="AlphaFoldDB" id="A0A9D4FIW7"/>
<gene>
    <name evidence="6" type="ORF">DPMN_152429</name>
</gene>
<evidence type="ECO:0000256" key="4">
    <source>
        <dbReference type="ARBA" id="ARBA00022807"/>
    </source>
</evidence>
<comment type="caution">
    <text evidence="6">The sequence shown here is derived from an EMBL/GenBank/DDBJ whole genome shotgun (WGS) entry which is preliminary data.</text>
</comment>
<dbReference type="GO" id="GO:0006508">
    <property type="term" value="P:proteolysis"/>
    <property type="evidence" value="ECO:0007669"/>
    <property type="project" value="UniProtKB-KW"/>
</dbReference>
<dbReference type="Gene3D" id="3.90.70.10">
    <property type="entry name" value="Cysteine proteinases"/>
    <property type="match status" value="1"/>
</dbReference>
<sequence>MTSFQGQCGSCWAFSALGSLEAITKKNKGRTTDLSEQNLVDCADQRYGTVT</sequence>
<dbReference type="InterPro" id="IPR000169">
    <property type="entry name" value="Pept_cys_AS"/>
</dbReference>
<dbReference type="PANTHER" id="PTHR12411">
    <property type="entry name" value="CYSTEINE PROTEASE FAMILY C1-RELATED"/>
    <property type="match status" value="1"/>
</dbReference>
<keyword evidence="2" id="KW-0645">Protease</keyword>
<evidence type="ECO:0000256" key="2">
    <source>
        <dbReference type="ARBA" id="ARBA00022670"/>
    </source>
</evidence>
<evidence type="ECO:0000256" key="3">
    <source>
        <dbReference type="ARBA" id="ARBA00022801"/>
    </source>
</evidence>
<comment type="similarity">
    <text evidence="1">Belongs to the peptidase C1 family.</text>
</comment>
<reference evidence="6" key="2">
    <citation type="submission" date="2020-11" db="EMBL/GenBank/DDBJ databases">
        <authorList>
            <person name="McCartney M.A."/>
            <person name="Auch B."/>
            <person name="Kono T."/>
            <person name="Mallez S."/>
            <person name="Becker A."/>
            <person name="Gohl D.M."/>
            <person name="Silverstein K.A.T."/>
            <person name="Koren S."/>
            <person name="Bechman K.B."/>
            <person name="Herman A."/>
            <person name="Abrahante J.E."/>
            <person name="Garbe J."/>
        </authorList>
    </citation>
    <scope>NUCLEOTIDE SEQUENCE</scope>
    <source>
        <strain evidence="6">Duluth1</strain>
        <tissue evidence="6">Whole animal</tissue>
    </source>
</reference>
<proteinExistence type="inferred from homology"/>
<keyword evidence="3" id="KW-0378">Hydrolase</keyword>
<organism evidence="6 7">
    <name type="scientific">Dreissena polymorpha</name>
    <name type="common">Zebra mussel</name>
    <name type="synonym">Mytilus polymorpha</name>
    <dbReference type="NCBI Taxonomy" id="45954"/>
    <lineage>
        <taxon>Eukaryota</taxon>
        <taxon>Metazoa</taxon>
        <taxon>Spiralia</taxon>
        <taxon>Lophotrochozoa</taxon>
        <taxon>Mollusca</taxon>
        <taxon>Bivalvia</taxon>
        <taxon>Autobranchia</taxon>
        <taxon>Heteroconchia</taxon>
        <taxon>Euheterodonta</taxon>
        <taxon>Imparidentia</taxon>
        <taxon>Neoheterodontei</taxon>
        <taxon>Myida</taxon>
        <taxon>Dreissenoidea</taxon>
        <taxon>Dreissenidae</taxon>
        <taxon>Dreissena</taxon>
    </lineage>
</organism>
<dbReference type="GO" id="GO:0008234">
    <property type="term" value="F:cysteine-type peptidase activity"/>
    <property type="evidence" value="ECO:0007669"/>
    <property type="project" value="UniProtKB-KW"/>
</dbReference>
<dbReference type="SUPFAM" id="SSF54001">
    <property type="entry name" value="Cysteine proteinases"/>
    <property type="match status" value="1"/>
</dbReference>
<reference evidence="6" key="1">
    <citation type="journal article" date="2019" name="bioRxiv">
        <title>The Genome of the Zebra Mussel, Dreissena polymorpha: A Resource for Invasive Species Research.</title>
        <authorList>
            <person name="McCartney M.A."/>
            <person name="Auch B."/>
            <person name="Kono T."/>
            <person name="Mallez S."/>
            <person name="Zhang Y."/>
            <person name="Obille A."/>
            <person name="Becker A."/>
            <person name="Abrahante J.E."/>
            <person name="Garbe J."/>
            <person name="Badalamenti J.P."/>
            <person name="Herman A."/>
            <person name="Mangelson H."/>
            <person name="Liachko I."/>
            <person name="Sullivan S."/>
            <person name="Sone E.D."/>
            <person name="Koren S."/>
            <person name="Silverstein K.A.T."/>
            <person name="Beckman K.B."/>
            <person name="Gohl D.M."/>
        </authorList>
    </citation>
    <scope>NUCLEOTIDE SEQUENCE</scope>
    <source>
        <strain evidence="6">Duluth1</strain>
        <tissue evidence="6">Whole animal</tissue>
    </source>
</reference>
<dbReference type="InterPro" id="IPR038765">
    <property type="entry name" value="Papain-like_cys_pep_sf"/>
</dbReference>
<dbReference type="InterPro" id="IPR000668">
    <property type="entry name" value="Peptidase_C1A_C"/>
</dbReference>
<evidence type="ECO:0000313" key="6">
    <source>
        <dbReference type="EMBL" id="KAH3798826.1"/>
    </source>
</evidence>
<keyword evidence="4" id="KW-0788">Thiol protease</keyword>
<evidence type="ECO:0000256" key="1">
    <source>
        <dbReference type="ARBA" id="ARBA00008455"/>
    </source>
</evidence>
<feature type="domain" description="Peptidase C1A papain C-terminal" evidence="5">
    <location>
        <begin position="5"/>
        <end position="45"/>
    </location>
</feature>
<dbReference type="PROSITE" id="PS00139">
    <property type="entry name" value="THIOL_PROTEASE_CYS"/>
    <property type="match status" value="1"/>
</dbReference>
<evidence type="ECO:0000313" key="7">
    <source>
        <dbReference type="Proteomes" id="UP000828390"/>
    </source>
</evidence>
<name>A0A9D4FIW7_DREPO</name>
<evidence type="ECO:0000259" key="5">
    <source>
        <dbReference type="Pfam" id="PF00112"/>
    </source>
</evidence>
<dbReference type="EMBL" id="JAIWYP010000007">
    <property type="protein sequence ID" value="KAH3798826.1"/>
    <property type="molecule type" value="Genomic_DNA"/>
</dbReference>